<dbReference type="RefSeq" id="WP_014295867.1">
    <property type="nucleotide sequence ID" value="NC_016751.1"/>
</dbReference>
<dbReference type="InterPro" id="IPR038765">
    <property type="entry name" value="Papain-like_cys_pep_sf"/>
</dbReference>
<dbReference type="EMBL" id="CP003257">
    <property type="protein sequence ID" value="AEX84795.1"/>
    <property type="molecule type" value="Genomic_DNA"/>
</dbReference>
<dbReference type="OrthoDB" id="47034at2"/>
<accession>H2J4E0</accession>
<name>H2J4E0_MARPK</name>
<evidence type="ECO:0000313" key="1">
    <source>
        <dbReference type="EMBL" id="AEX84795.1"/>
    </source>
</evidence>
<reference evidence="1 2" key="1">
    <citation type="journal article" date="2012" name="J. Bacteriol.">
        <title>Complete Genome Sequence of the Thermophilic, Piezophilic, Heterotrophic Bacterium Marinitoga piezophila KA3.</title>
        <authorList>
            <person name="Lucas S."/>
            <person name="Han J."/>
            <person name="Lapidus A."/>
            <person name="Cheng J.F."/>
            <person name="Goodwin L.A."/>
            <person name="Pitluck S."/>
            <person name="Peters L."/>
            <person name="Mikhailova N."/>
            <person name="Teshima H."/>
            <person name="Detter J.C."/>
            <person name="Han C."/>
            <person name="Tapia R."/>
            <person name="Land M."/>
            <person name="Hauser L."/>
            <person name="Kyrpides N.C."/>
            <person name="Ivanova N."/>
            <person name="Pagani I."/>
            <person name="Vannier P."/>
            <person name="Oger P."/>
            <person name="Bartlett D.H."/>
            <person name="Noll K.M."/>
            <person name="Woyke T."/>
            <person name="Jebbar M."/>
        </authorList>
    </citation>
    <scope>NUCLEOTIDE SEQUENCE [LARGE SCALE GENOMIC DNA]</scope>
    <source>
        <strain evidence="2">DSM 14283 / JCM 11233 / KA3</strain>
    </source>
</reference>
<sequence length="187" mass="21281">MKLEIGDILLLPTESVETFKIIASLLGQNTAKLIKNLTDQDYLHAEMYIGNGYIMASWLNGVHIAKYPISVLSKFDVFRHRNKRVKAVIRERIKDDLKAFINGETTKYINKPYDLQSLILNSISEIVGIVANEEDFENSLNFDNPHAYICSEMIARIYADVGVKIKDNLEFISPDDIAKSPEFIKVI</sequence>
<gene>
    <name evidence="1" type="ordered locus">Marpi_0345</name>
</gene>
<dbReference type="Proteomes" id="UP000007161">
    <property type="component" value="Chromosome"/>
</dbReference>
<proteinExistence type="predicted"/>
<evidence type="ECO:0000313" key="2">
    <source>
        <dbReference type="Proteomes" id="UP000007161"/>
    </source>
</evidence>
<protein>
    <submittedName>
        <fullName evidence="1">Uncharacterized protein</fullName>
    </submittedName>
</protein>
<dbReference type="AlphaFoldDB" id="H2J4E0"/>
<dbReference type="SUPFAM" id="SSF54001">
    <property type="entry name" value="Cysteine proteinases"/>
    <property type="match status" value="1"/>
</dbReference>
<organism evidence="1 2">
    <name type="scientific">Marinitoga piezophila (strain DSM 14283 / JCM 11233 / KA3)</name>
    <dbReference type="NCBI Taxonomy" id="443254"/>
    <lineage>
        <taxon>Bacteria</taxon>
        <taxon>Thermotogati</taxon>
        <taxon>Thermotogota</taxon>
        <taxon>Thermotogae</taxon>
        <taxon>Petrotogales</taxon>
        <taxon>Petrotogaceae</taxon>
        <taxon>Marinitoga</taxon>
    </lineage>
</organism>
<reference evidence="2" key="2">
    <citation type="submission" date="2012-01" db="EMBL/GenBank/DDBJ databases">
        <title>Complete sequence of chromosome of Marinitoga piezophila KA3.</title>
        <authorList>
            <person name="Lucas S."/>
            <person name="Han J."/>
            <person name="Lapidus A."/>
            <person name="Cheng J.-F."/>
            <person name="Goodwin L."/>
            <person name="Pitluck S."/>
            <person name="Peters L."/>
            <person name="Mikhailova N."/>
            <person name="Teshima H."/>
            <person name="Detter J.C."/>
            <person name="Han C."/>
            <person name="Tapia R."/>
            <person name="Land M."/>
            <person name="Hauser L."/>
            <person name="Kyrpides N."/>
            <person name="Ivanova N."/>
            <person name="Pagani I."/>
            <person name="Jebbar M."/>
            <person name="Vannier P."/>
            <person name="Oger P."/>
            <person name="Cario A."/>
            <person name="Bartlett D."/>
            <person name="Noll K.M."/>
            <person name="Woyke T."/>
        </authorList>
    </citation>
    <scope>NUCLEOTIDE SEQUENCE [LARGE SCALE GENOMIC DNA]</scope>
    <source>
        <strain evidence="2">DSM 14283 / JCM 11233 / KA3</strain>
    </source>
</reference>
<dbReference type="HOGENOM" id="CLU_1446077_0_0_0"/>
<dbReference type="KEGG" id="mpz:Marpi_0345"/>
<dbReference type="Gene3D" id="3.90.1720.10">
    <property type="entry name" value="endopeptidase domain like (from Nostoc punctiforme)"/>
    <property type="match status" value="1"/>
</dbReference>
<dbReference type="STRING" id="443254.Marpi_0345"/>
<keyword evidence="2" id="KW-1185">Reference proteome</keyword>